<dbReference type="PANTHER" id="PTHR13754">
    <property type="entry name" value="METALLO-BETA-LACTAMASE SUPERFAMILY PROTEIN"/>
    <property type="match status" value="1"/>
</dbReference>
<protein>
    <submittedName>
        <fullName evidence="2">MBL fold hydrolase</fullName>
    </submittedName>
</protein>
<evidence type="ECO:0000313" key="3">
    <source>
        <dbReference type="Proteomes" id="UP000679179"/>
    </source>
</evidence>
<keyword evidence="2" id="KW-0378">Hydrolase</keyword>
<dbReference type="RefSeq" id="WP_212903799.1">
    <property type="nucleotide sequence ID" value="NZ_BOPZ01000013.1"/>
</dbReference>
<dbReference type="EMBL" id="BOPZ01000013">
    <property type="protein sequence ID" value="GIM29087.1"/>
    <property type="molecule type" value="Genomic_DNA"/>
</dbReference>
<dbReference type="CDD" id="cd07713">
    <property type="entry name" value="DHPS-like_MBL-fold"/>
    <property type="match status" value="1"/>
</dbReference>
<dbReference type="GO" id="GO:0016740">
    <property type="term" value="F:transferase activity"/>
    <property type="evidence" value="ECO:0007669"/>
    <property type="project" value="TreeGrafter"/>
</dbReference>
<dbReference type="GO" id="GO:0016787">
    <property type="term" value="F:hydrolase activity"/>
    <property type="evidence" value="ECO:0007669"/>
    <property type="project" value="UniProtKB-KW"/>
</dbReference>
<proteinExistence type="predicted"/>
<organism evidence="2 3">
    <name type="scientific">Clostridium polyendosporum</name>
    <dbReference type="NCBI Taxonomy" id="69208"/>
    <lineage>
        <taxon>Bacteria</taxon>
        <taxon>Bacillati</taxon>
        <taxon>Bacillota</taxon>
        <taxon>Clostridia</taxon>
        <taxon>Eubacteriales</taxon>
        <taxon>Clostridiaceae</taxon>
        <taxon>Clostridium</taxon>
    </lineage>
</organism>
<dbReference type="Proteomes" id="UP000679179">
    <property type="component" value="Unassembled WGS sequence"/>
</dbReference>
<dbReference type="Pfam" id="PF00753">
    <property type="entry name" value="Lactamase_B"/>
    <property type="match status" value="1"/>
</dbReference>
<dbReference type="SUPFAM" id="SSF56281">
    <property type="entry name" value="Metallo-hydrolase/oxidoreductase"/>
    <property type="match status" value="1"/>
</dbReference>
<dbReference type="InterPro" id="IPR036866">
    <property type="entry name" value="RibonucZ/Hydroxyglut_hydro"/>
</dbReference>
<dbReference type="InterPro" id="IPR001279">
    <property type="entry name" value="Metallo-B-lactamas"/>
</dbReference>
<accession>A0A919VGD8</accession>
<evidence type="ECO:0000259" key="1">
    <source>
        <dbReference type="Pfam" id="PF00753"/>
    </source>
</evidence>
<dbReference type="InterPro" id="IPR041712">
    <property type="entry name" value="DHPS-like_MBL-fold"/>
</dbReference>
<keyword evidence="3" id="KW-1185">Reference proteome</keyword>
<dbReference type="AlphaFoldDB" id="A0A919VGD8"/>
<sequence>MVVKITTLIENDVKDKSVLNNEHGLSFYIQVDDINIIFDTGQSGKFIENANKLNIDLKQTNYVVLSHGHYDHSGGFTRLVKEIGNSFELITGEKFFNCKYKCDGIYYKYIGNNFEKKYLKDSKISAKYINQDIFNISDNIQVFSNFERKTGFEKVNNKFYIKVDNNYETDDFSDEIVLTIQLKEGLLVILGCSHIGVVNILETLIQRTGMPIYGIIGGTHLVEADDLRLNETINYLKEKDIKLIGVSHCTGEKAIEKLKYEFKDKFLNVTTGQTIEIC</sequence>
<feature type="domain" description="Metallo-beta-lactamase" evidence="1">
    <location>
        <begin position="23"/>
        <end position="85"/>
    </location>
</feature>
<reference evidence="2" key="1">
    <citation type="submission" date="2021-03" db="EMBL/GenBank/DDBJ databases">
        <title>Taxonomic study of Clostridium polyendosporum from meadow-gley soil under rice.</title>
        <authorList>
            <person name="Kobayashi H."/>
            <person name="Tanizawa Y."/>
            <person name="Yagura M."/>
        </authorList>
    </citation>
    <scope>NUCLEOTIDE SEQUENCE</scope>
    <source>
        <strain evidence="2">JCM 30710</strain>
    </source>
</reference>
<dbReference type="PANTHER" id="PTHR13754:SF13">
    <property type="entry name" value="METALLO-BETA-LACTAMASE SUPERFAMILY PROTEIN (AFU_ORTHOLOGUE AFUA_3G07630)"/>
    <property type="match status" value="1"/>
</dbReference>
<gene>
    <name evidence="2" type="ORF">CPJCM30710_17530</name>
</gene>
<comment type="caution">
    <text evidence="2">The sequence shown here is derived from an EMBL/GenBank/DDBJ whole genome shotgun (WGS) entry which is preliminary data.</text>
</comment>
<evidence type="ECO:0000313" key="2">
    <source>
        <dbReference type="EMBL" id="GIM29087.1"/>
    </source>
</evidence>
<dbReference type="Gene3D" id="3.60.15.10">
    <property type="entry name" value="Ribonuclease Z/Hydroxyacylglutathione hydrolase-like"/>
    <property type="match status" value="1"/>
</dbReference>
<name>A0A919VGD8_9CLOT</name>
<dbReference type="InterPro" id="IPR052926">
    <property type="entry name" value="Metallo-beta-lactamase_dom"/>
</dbReference>